<dbReference type="Proteomes" id="UP000625711">
    <property type="component" value="Unassembled WGS sequence"/>
</dbReference>
<protein>
    <submittedName>
        <fullName evidence="1">Uncharacterized protein</fullName>
    </submittedName>
</protein>
<proteinExistence type="predicted"/>
<dbReference type="AlphaFoldDB" id="A0A834M365"/>
<dbReference type="OrthoDB" id="6782121at2759"/>
<organism evidence="1 2">
    <name type="scientific">Rhynchophorus ferrugineus</name>
    <name type="common">Red palm weevil</name>
    <name type="synonym">Curculio ferrugineus</name>
    <dbReference type="NCBI Taxonomy" id="354439"/>
    <lineage>
        <taxon>Eukaryota</taxon>
        <taxon>Metazoa</taxon>
        <taxon>Ecdysozoa</taxon>
        <taxon>Arthropoda</taxon>
        <taxon>Hexapoda</taxon>
        <taxon>Insecta</taxon>
        <taxon>Pterygota</taxon>
        <taxon>Neoptera</taxon>
        <taxon>Endopterygota</taxon>
        <taxon>Coleoptera</taxon>
        <taxon>Polyphaga</taxon>
        <taxon>Cucujiformia</taxon>
        <taxon>Curculionidae</taxon>
        <taxon>Dryophthorinae</taxon>
        <taxon>Rhynchophorus</taxon>
    </lineage>
</organism>
<evidence type="ECO:0000313" key="2">
    <source>
        <dbReference type="Proteomes" id="UP000625711"/>
    </source>
</evidence>
<keyword evidence="2" id="KW-1185">Reference proteome</keyword>
<comment type="caution">
    <text evidence="1">The sequence shown here is derived from an EMBL/GenBank/DDBJ whole genome shotgun (WGS) entry which is preliminary data.</text>
</comment>
<reference evidence="1" key="1">
    <citation type="submission" date="2020-08" db="EMBL/GenBank/DDBJ databases">
        <title>Genome sequencing and assembly of the red palm weevil Rhynchophorus ferrugineus.</title>
        <authorList>
            <person name="Dias G.B."/>
            <person name="Bergman C.M."/>
            <person name="Manee M."/>
        </authorList>
    </citation>
    <scope>NUCLEOTIDE SEQUENCE</scope>
    <source>
        <strain evidence="1">AA-2017</strain>
        <tissue evidence="1">Whole larva</tissue>
    </source>
</reference>
<accession>A0A834M365</accession>
<name>A0A834M365_RHYFE</name>
<gene>
    <name evidence="1" type="ORF">GWI33_016566</name>
</gene>
<dbReference type="EMBL" id="JAACXV010014093">
    <property type="protein sequence ID" value="KAF7270461.1"/>
    <property type="molecule type" value="Genomic_DNA"/>
</dbReference>
<evidence type="ECO:0000313" key="1">
    <source>
        <dbReference type="EMBL" id="KAF7270461.1"/>
    </source>
</evidence>
<sequence length="93" mass="10539">MAFCKKKILTAEEIIAGLEELKTEETINAVTIPPEVDELTDEEEIEDCHMLINNVGDELPVDVVGTFETHATIVDKAVHKILLKKQNRKRRNL</sequence>